<organism evidence="2 6">
    <name type="scientific">Phocaeicola plebeius</name>
    <dbReference type="NCBI Taxonomy" id="310297"/>
    <lineage>
        <taxon>Bacteria</taxon>
        <taxon>Pseudomonadati</taxon>
        <taxon>Bacteroidota</taxon>
        <taxon>Bacteroidia</taxon>
        <taxon>Bacteroidales</taxon>
        <taxon>Bacteroidaceae</taxon>
        <taxon>Phocaeicola</taxon>
    </lineage>
</organism>
<dbReference type="Pfam" id="PF01863">
    <property type="entry name" value="YgjP-like"/>
    <property type="match status" value="1"/>
</dbReference>
<dbReference type="Proteomes" id="UP000260780">
    <property type="component" value="Unassembled WGS sequence"/>
</dbReference>
<evidence type="ECO:0000313" key="6">
    <source>
        <dbReference type="Proteomes" id="UP000260862"/>
    </source>
</evidence>
<reference evidence="5 6" key="1">
    <citation type="submission" date="2018-08" db="EMBL/GenBank/DDBJ databases">
        <title>A genome reference for cultivated species of the human gut microbiota.</title>
        <authorList>
            <person name="Zou Y."/>
            <person name="Xue W."/>
            <person name="Luo G."/>
        </authorList>
    </citation>
    <scope>NUCLEOTIDE SEQUENCE [LARGE SCALE GENOMIC DNA]</scope>
    <source>
        <strain evidence="4 7">AF24-16AC</strain>
        <strain evidence="3 5">OM08-14</strain>
        <strain evidence="2 6">TF10-3AC</strain>
    </source>
</reference>
<feature type="domain" description="YgjP-like metallopeptidase" evidence="1">
    <location>
        <begin position="24"/>
        <end position="217"/>
    </location>
</feature>
<gene>
    <name evidence="4" type="ORF">DWY14_01225</name>
    <name evidence="3" type="ORF">DXC17_01915</name>
    <name evidence="2" type="ORF">DXD04_12680</name>
</gene>
<evidence type="ECO:0000313" key="7">
    <source>
        <dbReference type="Proteomes" id="UP000285750"/>
    </source>
</evidence>
<dbReference type="PANTHER" id="PTHR30399:SF1">
    <property type="entry name" value="UTP PYROPHOSPHATASE"/>
    <property type="match status" value="1"/>
</dbReference>
<dbReference type="EMBL" id="QSQT01000025">
    <property type="protein sequence ID" value="RGK53253.1"/>
    <property type="molecule type" value="Genomic_DNA"/>
</dbReference>
<evidence type="ECO:0000313" key="2">
    <source>
        <dbReference type="EMBL" id="RGK53253.1"/>
    </source>
</evidence>
<dbReference type="EMBL" id="QRUY01000002">
    <property type="protein sequence ID" value="RGS10351.1"/>
    <property type="molecule type" value="Genomic_DNA"/>
</dbReference>
<proteinExistence type="predicted"/>
<dbReference type="Proteomes" id="UP000260862">
    <property type="component" value="Unassembled WGS sequence"/>
</dbReference>
<evidence type="ECO:0000313" key="4">
    <source>
        <dbReference type="EMBL" id="RGS10351.1"/>
    </source>
</evidence>
<dbReference type="EMBL" id="QSTF01000003">
    <property type="protein sequence ID" value="RGM42542.1"/>
    <property type="molecule type" value="Genomic_DNA"/>
</dbReference>
<dbReference type="AlphaFoldDB" id="A0A3E4MU12"/>
<dbReference type="STRING" id="310297.BHV76_11155"/>
<dbReference type="Proteomes" id="UP000285750">
    <property type="component" value="Unassembled WGS sequence"/>
</dbReference>
<dbReference type="InterPro" id="IPR002725">
    <property type="entry name" value="YgjP-like_metallopeptidase"/>
</dbReference>
<sequence length="235" mass="27178">MSTKRIIEDKDFHRIVIATRRGARNITMRVKPDGLYLTVPPYSKTDKVLSTLEQFRADLRERFRQVAVRPIDFSFRIEADCFRLSLSSSHLKCFTVRQMPSGEVTVFCPEHTDFSDEAVQKLVRGAILRAMKKVAAEFLPPLLSVWAERFGLTYRKVRITAARSRWGSCTSAKTISLSCYLMLVPSHLIDYVILHELAHTREMNHGPRFWELLDSMTAGQALRLRGELRRFRPSF</sequence>
<keyword evidence="6" id="KW-1185">Reference proteome</keyword>
<accession>A0A3E4MU12</accession>
<dbReference type="InterPro" id="IPR053136">
    <property type="entry name" value="UTP_pyrophosphatase-like"/>
</dbReference>
<dbReference type="PANTHER" id="PTHR30399">
    <property type="entry name" value="UNCHARACTERIZED PROTEIN YGJP"/>
    <property type="match status" value="1"/>
</dbReference>
<evidence type="ECO:0000313" key="5">
    <source>
        <dbReference type="Proteomes" id="UP000260780"/>
    </source>
</evidence>
<protein>
    <submittedName>
        <fullName evidence="2">DUF45 domain-containing protein</fullName>
    </submittedName>
</protein>
<comment type="caution">
    <text evidence="2">The sequence shown here is derived from an EMBL/GenBank/DDBJ whole genome shotgun (WGS) entry which is preliminary data.</text>
</comment>
<dbReference type="Gene3D" id="3.30.2010.10">
    <property type="entry name" value="Metalloproteases ('zincins'), catalytic domain"/>
    <property type="match status" value="1"/>
</dbReference>
<dbReference type="CDD" id="cd07344">
    <property type="entry name" value="M48_yhfN_like"/>
    <property type="match status" value="1"/>
</dbReference>
<evidence type="ECO:0000313" key="3">
    <source>
        <dbReference type="EMBL" id="RGM42542.1"/>
    </source>
</evidence>
<name>A0A3E4MU12_9BACT</name>
<dbReference type="RefSeq" id="WP_117673635.1">
    <property type="nucleotide sequence ID" value="NZ_CABOGR010000025.1"/>
</dbReference>
<evidence type="ECO:0000259" key="1">
    <source>
        <dbReference type="Pfam" id="PF01863"/>
    </source>
</evidence>